<dbReference type="GO" id="GO:0005524">
    <property type="term" value="F:ATP binding"/>
    <property type="evidence" value="ECO:0007669"/>
    <property type="project" value="UniProtKB-KW"/>
</dbReference>
<evidence type="ECO:0000256" key="2">
    <source>
        <dbReference type="ARBA" id="ARBA00022840"/>
    </source>
</evidence>
<dbReference type="InterPro" id="IPR029047">
    <property type="entry name" value="HSP70_peptide-bd_sf"/>
</dbReference>
<evidence type="ECO:0000313" key="4">
    <source>
        <dbReference type="EMBL" id="VAW65818.1"/>
    </source>
</evidence>
<feature type="coiled-coil region" evidence="3">
    <location>
        <begin position="672"/>
        <end position="719"/>
    </location>
</feature>
<reference evidence="4" key="1">
    <citation type="submission" date="2018-06" db="EMBL/GenBank/DDBJ databases">
        <authorList>
            <person name="Zhirakovskaya E."/>
        </authorList>
    </citation>
    <scope>NUCLEOTIDE SEQUENCE</scope>
</reference>
<organism evidence="4">
    <name type="scientific">hydrothermal vent metagenome</name>
    <dbReference type="NCBI Taxonomy" id="652676"/>
    <lineage>
        <taxon>unclassified sequences</taxon>
        <taxon>metagenomes</taxon>
        <taxon>ecological metagenomes</taxon>
    </lineage>
</organism>
<sequence>MSGTINYGIDLGTTNSVLARLNGINPEIIKNNEGDECTPSVVWMDRKEQIFVGRVAKQKQQSDPNNVAFEFKRRMGEEWGYTFHRTGQKMSPEALSAEVLKDLKQAALIQSGEELRHAVITVPAAFELPQNEATKNAAIQAGFVTYPLLQEPVAAALAYGYQSESDNVYWMVYDLGGGTFDAALINMRDGMFHVVNHLGDNDLGGQRIDLSIVDELLIPALIKEHSLTDFNRNNPDWRQAFGKLKIIAEEAKIRLSSNIDSVDIDIDFLCQDDNGNPVEFNCEITRSSVEDLAEPIIQRTLIKCRDLLEQKRLGAGNIEKVLLVGGQTKMPYLRERLADSSNGLGISLAFDRDPLTVVAEGAAVFAGAQRVPVEDVPPSTKRVFSLELDYKPLDSDPEPMVGGRVVSDGSEDLSDFTVEFVNTSVKPQWRSAKVGLNPEGAFVTQLWAEKGLENIFQINLRDQHGNQRETNPERLSYRVGIGVSNPPLTHSIGLALANNEVSWFFRKGAPLPQRNRVVFRTIVDLRQGYDGDILRIPLLEGESDRADRNSIIGTLKIQAADVRRDVPAGNEVEVTVEVDKSRLVRMKAYVPILDEEFENILNYKEYRQATIVPDKMQIELEKEKERIEQLRAQLEQTGDGVAGAALDRVYSDRMLQEVEGNLYSSRDNEEAARRCQNRLVELKAALDGVEDALEWPVLVSELEKEIDIENELINDSEFNATAEEKERLNTLVSEGRNAVELHDTELLRHAIRDLSKMGLIIMFRHPGWWVSQLQNLEEKQQTMSDQSTASTCFSNGQRSINDGDVEGLKNAVRQLWGLLPEGDPDRNKGMSDIII</sequence>
<keyword evidence="1" id="KW-0547">Nucleotide-binding</keyword>
<dbReference type="InterPro" id="IPR013126">
    <property type="entry name" value="Hsp_70_fam"/>
</dbReference>
<gene>
    <name evidence="4" type="ORF">MNBD_GAMMA09-3308</name>
</gene>
<dbReference type="GO" id="GO:0140662">
    <property type="term" value="F:ATP-dependent protein folding chaperone"/>
    <property type="evidence" value="ECO:0007669"/>
    <property type="project" value="InterPro"/>
</dbReference>
<dbReference type="Gene3D" id="3.90.640.10">
    <property type="entry name" value="Actin, Chain A, domain 4"/>
    <property type="match status" value="1"/>
</dbReference>
<keyword evidence="2" id="KW-0067">ATP-binding</keyword>
<evidence type="ECO:0000256" key="3">
    <source>
        <dbReference type="SAM" id="Coils"/>
    </source>
</evidence>
<feature type="coiled-coil region" evidence="3">
    <location>
        <begin position="613"/>
        <end position="640"/>
    </location>
</feature>
<dbReference type="InterPro" id="IPR018181">
    <property type="entry name" value="Heat_shock_70_CS"/>
</dbReference>
<dbReference type="SUPFAM" id="SSF53067">
    <property type="entry name" value="Actin-like ATPase domain"/>
    <property type="match status" value="2"/>
</dbReference>
<dbReference type="Gene3D" id="2.60.34.10">
    <property type="entry name" value="Substrate Binding Domain Of DNAk, Chain A, domain 1"/>
    <property type="match status" value="1"/>
</dbReference>
<dbReference type="CDD" id="cd24029">
    <property type="entry name" value="ASKHA_NBD_HSP70_DnaK_HscA_HscC"/>
    <property type="match status" value="1"/>
</dbReference>
<dbReference type="AlphaFoldDB" id="A0A3B0XC03"/>
<dbReference type="SUPFAM" id="SSF100920">
    <property type="entry name" value="Heat shock protein 70kD (HSP70), peptide-binding domain"/>
    <property type="match status" value="1"/>
</dbReference>
<keyword evidence="3" id="KW-0175">Coiled coil</keyword>
<dbReference type="PRINTS" id="PR00301">
    <property type="entry name" value="HEATSHOCK70"/>
</dbReference>
<proteinExistence type="predicted"/>
<dbReference type="EMBL" id="UOFI01000069">
    <property type="protein sequence ID" value="VAW65818.1"/>
    <property type="molecule type" value="Genomic_DNA"/>
</dbReference>
<dbReference type="PROSITE" id="PS01036">
    <property type="entry name" value="HSP70_3"/>
    <property type="match status" value="1"/>
</dbReference>
<name>A0A3B0XC03_9ZZZZ</name>
<dbReference type="PROSITE" id="PS00297">
    <property type="entry name" value="HSP70_1"/>
    <property type="match status" value="1"/>
</dbReference>
<accession>A0A3B0XC03</accession>
<evidence type="ECO:0000256" key="1">
    <source>
        <dbReference type="ARBA" id="ARBA00022741"/>
    </source>
</evidence>
<protein>
    <submittedName>
        <fullName evidence="4">Chaperone protein DnaK</fullName>
    </submittedName>
</protein>
<dbReference type="InterPro" id="IPR043129">
    <property type="entry name" value="ATPase_NBD"/>
</dbReference>
<dbReference type="Gene3D" id="3.30.420.40">
    <property type="match status" value="2"/>
</dbReference>
<dbReference type="FunFam" id="3.90.640.10:FF:000003">
    <property type="entry name" value="Molecular chaperone DnaK"/>
    <property type="match status" value="1"/>
</dbReference>
<dbReference type="PANTHER" id="PTHR19375">
    <property type="entry name" value="HEAT SHOCK PROTEIN 70KDA"/>
    <property type="match status" value="1"/>
</dbReference>
<dbReference type="Pfam" id="PF00012">
    <property type="entry name" value="HSP70"/>
    <property type="match status" value="1"/>
</dbReference>